<dbReference type="EMBL" id="JAFBCF010000001">
    <property type="protein sequence ID" value="MBM7797694.1"/>
    <property type="molecule type" value="Genomic_DNA"/>
</dbReference>
<keyword evidence="4" id="KW-1185">Reference proteome</keyword>
<proteinExistence type="inferred from homology"/>
<sequence length="295" mass="31279">MVEDRGCVVVGVDNSPEALVASRYALRAAAARQLVLRLVHAYRIPHMDTSVPGASIVQLSQAAEDVLNHAVSRLDLPPGLTVETVLKNREPAVLLEEQSLDARLVVIGQHHFNWSEHDPVGTIASQLAARAACPVVAVPRGWVEAARPGGPVVVALDAKNPAEPLLRAAFEEAELTGRQVIVLHAMARDSHPAEIERHRGELADELAGWVAAHPGTAVRIMPVPGEPVAALREVSRDAAVLVVGRPHHRGLTSRLRSVARSVLKGTACPVIIVPSDGTPQIPSPVGAKPRSVSTS</sequence>
<dbReference type="RefSeq" id="WP_204916340.1">
    <property type="nucleotide sequence ID" value="NZ_BAAAQP010000011.1"/>
</dbReference>
<accession>A0ABS2RFC4</accession>
<protein>
    <submittedName>
        <fullName evidence="3">Nucleotide-binding universal stress UspA family protein</fullName>
    </submittedName>
</protein>
<evidence type="ECO:0000259" key="2">
    <source>
        <dbReference type="Pfam" id="PF00582"/>
    </source>
</evidence>
<feature type="domain" description="UspA" evidence="2">
    <location>
        <begin position="151"/>
        <end position="274"/>
    </location>
</feature>
<dbReference type="Pfam" id="PF00582">
    <property type="entry name" value="Usp"/>
    <property type="match status" value="2"/>
</dbReference>
<comment type="caution">
    <text evidence="3">The sequence shown here is derived from an EMBL/GenBank/DDBJ whole genome shotgun (WGS) entry which is preliminary data.</text>
</comment>
<dbReference type="InterPro" id="IPR014729">
    <property type="entry name" value="Rossmann-like_a/b/a_fold"/>
</dbReference>
<gene>
    <name evidence="3" type="ORF">JOE57_000615</name>
</gene>
<dbReference type="Gene3D" id="3.40.50.620">
    <property type="entry name" value="HUPs"/>
    <property type="match status" value="2"/>
</dbReference>
<evidence type="ECO:0000313" key="3">
    <source>
        <dbReference type="EMBL" id="MBM7797694.1"/>
    </source>
</evidence>
<dbReference type="InterPro" id="IPR006016">
    <property type="entry name" value="UspA"/>
</dbReference>
<feature type="domain" description="UspA" evidence="2">
    <location>
        <begin position="8"/>
        <end position="139"/>
    </location>
</feature>
<reference evidence="3 4" key="1">
    <citation type="submission" date="2021-01" db="EMBL/GenBank/DDBJ databases">
        <title>Sequencing the genomes of 1000 actinobacteria strains.</title>
        <authorList>
            <person name="Klenk H.-P."/>
        </authorList>
    </citation>
    <scope>NUCLEOTIDE SEQUENCE [LARGE SCALE GENOMIC DNA]</scope>
    <source>
        <strain evidence="3 4">DSM 18662</strain>
    </source>
</reference>
<evidence type="ECO:0000256" key="1">
    <source>
        <dbReference type="ARBA" id="ARBA00008791"/>
    </source>
</evidence>
<dbReference type="Proteomes" id="UP000704762">
    <property type="component" value="Unassembled WGS sequence"/>
</dbReference>
<dbReference type="PANTHER" id="PTHR46268:SF6">
    <property type="entry name" value="UNIVERSAL STRESS PROTEIN UP12"/>
    <property type="match status" value="1"/>
</dbReference>
<evidence type="ECO:0000313" key="4">
    <source>
        <dbReference type="Proteomes" id="UP000704762"/>
    </source>
</evidence>
<dbReference type="PANTHER" id="PTHR46268">
    <property type="entry name" value="STRESS RESPONSE PROTEIN NHAX"/>
    <property type="match status" value="1"/>
</dbReference>
<organism evidence="3 4">
    <name type="scientific">Microlunatus panaciterrae</name>
    <dbReference type="NCBI Taxonomy" id="400768"/>
    <lineage>
        <taxon>Bacteria</taxon>
        <taxon>Bacillati</taxon>
        <taxon>Actinomycetota</taxon>
        <taxon>Actinomycetes</taxon>
        <taxon>Propionibacteriales</taxon>
        <taxon>Propionibacteriaceae</taxon>
        <taxon>Microlunatus</taxon>
    </lineage>
</organism>
<name>A0ABS2RFC4_9ACTN</name>
<dbReference type="SUPFAM" id="SSF52402">
    <property type="entry name" value="Adenine nucleotide alpha hydrolases-like"/>
    <property type="match status" value="2"/>
</dbReference>
<comment type="similarity">
    <text evidence="1">Belongs to the universal stress protein A family.</text>
</comment>